<evidence type="ECO:0000313" key="2">
    <source>
        <dbReference type="Proteomes" id="UP000468735"/>
    </source>
</evidence>
<dbReference type="OrthoDB" id="9823353at2"/>
<comment type="caution">
    <text evidence="1">The sequence shown here is derived from an EMBL/GenBank/DDBJ whole genome shotgun (WGS) entry which is preliminary data.</text>
</comment>
<dbReference type="Proteomes" id="UP000468735">
    <property type="component" value="Unassembled WGS sequence"/>
</dbReference>
<gene>
    <name evidence="1" type="ORF">F8566_47805</name>
</gene>
<accession>A0A6H9Y9Q2</accession>
<evidence type="ECO:0000313" key="1">
    <source>
        <dbReference type="EMBL" id="KAB2339464.1"/>
    </source>
</evidence>
<name>A0A6H9Y9Q2_9ACTN</name>
<sequence length="348" mass="38233">MTSTTDSRGIPAGALDHMRETMAARDAAQAERLVTAGQAVVDRFEAERLRIVPAELQEKLRAHAAEHRLGEDADQDARQRRAARQRAYAAEIGVDLVALDRMRADFAEQAGAATALPGMGGAEVTVVPGEGRAIEEGDASLVVYDGNWDPGPAWGSSRPGDFAIWNQESFWAPTINRAGSHIRFRQRETGNNSWAWMSWRNGYMRLFTLPAARPLIVDVDLTCQHSRFFIDTDDEPGDSACRVELSQSVQVEVYSSWADSVPQETVSGLLASTGTTSTENWQDFEAVPAWSKRKVRVNSQRTYAGGQQVAVFVSVMNFANGARLNDTRLTAGVNAAWHIDNIVVRPVF</sequence>
<dbReference type="RefSeq" id="WP_151570835.1">
    <property type="nucleotide sequence ID" value="NZ_WBMT01000035.1"/>
</dbReference>
<reference evidence="1 2" key="1">
    <citation type="submission" date="2019-09" db="EMBL/GenBank/DDBJ databases">
        <title>Actinomadura physcomitrii sp. nov., a novel actinomycete isolated from moss [Physcomitrium sphaericum (Ludw) Fuernr].</title>
        <authorList>
            <person name="Zhuang X."/>
            <person name="Liu C."/>
        </authorList>
    </citation>
    <scope>NUCLEOTIDE SEQUENCE [LARGE SCALE GENOMIC DNA]</scope>
    <source>
        <strain evidence="1 2">HMC1</strain>
    </source>
</reference>
<protein>
    <submittedName>
        <fullName evidence="1">Uncharacterized protein</fullName>
    </submittedName>
</protein>
<dbReference type="EMBL" id="WBMT01000035">
    <property type="protein sequence ID" value="KAB2339464.1"/>
    <property type="molecule type" value="Genomic_DNA"/>
</dbReference>
<proteinExistence type="predicted"/>
<keyword evidence="2" id="KW-1185">Reference proteome</keyword>
<dbReference type="AlphaFoldDB" id="A0A6H9Y9Q2"/>
<organism evidence="1 2">
    <name type="scientific">Actinomadura rudentiformis</name>
    <dbReference type="NCBI Taxonomy" id="359158"/>
    <lineage>
        <taxon>Bacteria</taxon>
        <taxon>Bacillati</taxon>
        <taxon>Actinomycetota</taxon>
        <taxon>Actinomycetes</taxon>
        <taxon>Streptosporangiales</taxon>
        <taxon>Thermomonosporaceae</taxon>
        <taxon>Actinomadura</taxon>
    </lineage>
</organism>